<dbReference type="PATRIC" id="fig|632772.20.peg.4839"/>
<gene>
    <name evidence="1" type="ordered locus">ROP_46270</name>
</gene>
<proteinExistence type="predicted"/>
<dbReference type="Proteomes" id="UP000002212">
    <property type="component" value="Chromosome"/>
</dbReference>
<dbReference type="GO" id="GO:0016491">
    <property type="term" value="F:oxidoreductase activity"/>
    <property type="evidence" value="ECO:0007669"/>
    <property type="project" value="InterPro"/>
</dbReference>
<reference evidence="1" key="1">
    <citation type="submission" date="2009-03" db="EMBL/GenBank/DDBJ databases">
        <title>Comparison of the complete genome sequences of Rhodococcus erythropolis PR4 and Rhodococcus opacus B4.</title>
        <authorList>
            <person name="Takarada H."/>
            <person name="Sekine M."/>
            <person name="Hosoyama A."/>
            <person name="Yamada R."/>
            <person name="Fujisawa T."/>
            <person name="Omata S."/>
            <person name="Shimizu A."/>
            <person name="Tsukatani N."/>
            <person name="Tanikawa S."/>
            <person name="Fujita N."/>
            <person name="Harayama S."/>
        </authorList>
    </citation>
    <scope>NUCLEOTIDE SEQUENCE [LARGE SCALE GENOMIC DNA]</scope>
    <source>
        <strain evidence="1">B4</strain>
    </source>
</reference>
<name>C1BB21_RHOOB</name>
<accession>C1BB21</accession>
<dbReference type="InterPro" id="IPR000415">
    <property type="entry name" value="Nitroreductase-like"/>
</dbReference>
<organism evidence="1">
    <name type="scientific">Rhodococcus opacus (strain B4)</name>
    <dbReference type="NCBI Taxonomy" id="632772"/>
    <lineage>
        <taxon>Bacteria</taxon>
        <taxon>Bacillati</taxon>
        <taxon>Actinomycetota</taxon>
        <taxon>Actinomycetes</taxon>
        <taxon>Mycobacteriales</taxon>
        <taxon>Nocardiaceae</taxon>
        <taxon>Rhodococcus</taxon>
    </lineage>
</organism>
<dbReference type="SUPFAM" id="SSF55469">
    <property type="entry name" value="FMN-dependent nitroreductase-like"/>
    <property type="match status" value="1"/>
</dbReference>
<sequence>MVDSAFHEKLHRLLPIRPQMREIFAANDALRERTGGFNADLPAGYFILVIRAAGVAAGPMTGFDSAGMDTVFFSGTTWRSILVVNIRTPR</sequence>
<dbReference type="AlphaFoldDB" id="C1BB21"/>
<dbReference type="STRING" id="632772.ROP_46270"/>
<dbReference type="HOGENOM" id="CLU_2460220_0_0_11"/>
<evidence type="ECO:0000313" key="1">
    <source>
        <dbReference type="EMBL" id="BAH52874.1"/>
    </source>
</evidence>
<dbReference type="KEGG" id="rop:ROP_46270"/>
<protein>
    <submittedName>
        <fullName evidence="1">Uncharacterized protein</fullName>
    </submittedName>
</protein>
<dbReference type="EMBL" id="AP011115">
    <property type="protein sequence ID" value="BAH52874.1"/>
    <property type="molecule type" value="Genomic_DNA"/>
</dbReference>